<dbReference type="AlphaFoldDB" id="A0A2U2C8Q2"/>
<dbReference type="Pfam" id="PF12915">
    <property type="entry name" value="DUF3833"/>
    <property type="match status" value="1"/>
</dbReference>
<dbReference type="InterPro" id="IPR024409">
    <property type="entry name" value="DUF3833"/>
</dbReference>
<dbReference type="EMBL" id="QEYD01000007">
    <property type="protein sequence ID" value="PWE28231.1"/>
    <property type="molecule type" value="Genomic_DNA"/>
</dbReference>
<gene>
    <name evidence="2" type="ORF">C4N9_12880</name>
</gene>
<accession>A0A2U2C8Q2</accession>
<dbReference type="PROSITE" id="PS51257">
    <property type="entry name" value="PROKAR_LIPOPROTEIN"/>
    <property type="match status" value="1"/>
</dbReference>
<dbReference type="OrthoDB" id="5296954at2"/>
<sequence>MPESRSHRRPVPMSLSRRLMLLALPALAVTACARSPEATEPPSGAITLDEVFVGEIRGRGLFVVDLTGAERRFSARLHGRMEGGRLIVAEDFVYDDGQEGRLTWVFERAGPNRWTGQREDTVGLAEVVEEGDTIRMDYTADFETGDGVTRLAFSDVIYRAPDGKVINEAIVRRWGLPVGRVRFEMTRE</sequence>
<organism evidence="2 3">
    <name type="scientific">Pararhodobacter marinus</name>
    <dbReference type="NCBI Taxonomy" id="2184063"/>
    <lineage>
        <taxon>Bacteria</taxon>
        <taxon>Pseudomonadati</taxon>
        <taxon>Pseudomonadota</taxon>
        <taxon>Alphaproteobacteria</taxon>
        <taxon>Rhodobacterales</taxon>
        <taxon>Paracoccaceae</taxon>
        <taxon>Pararhodobacter</taxon>
    </lineage>
</organism>
<keyword evidence="1" id="KW-0732">Signal</keyword>
<keyword evidence="3" id="KW-1185">Reference proteome</keyword>
<proteinExistence type="predicted"/>
<evidence type="ECO:0000313" key="2">
    <source>
        <dbReference type="EMBL" id="PWE28231.1"/>
    </source>
</evidence>
<evidence type="ECO:0000313" key="3">
    <source>
        <dbReference type="Proteomes" id="UP000244940"/>
    </source>
</evidence>
<dbReference type="Proteomes" id="UP000244940">
    <property type="component" value="Unassembled WGS sequence"/>
</dbReference>
<evidence type="ECO:0000256" key="1">
    <source>
        <dbReference type="SAM" id="SignalP"/>
    </source>
</evidence>
<comment type="caution">
    <text evidence="2">The sequence shown here is derived from an EMBL/GenBank/DDBJ whole genome shotgun (WGS) entry which is preliminary data.</text>
</comment>
<feature type="chain" id="PRO_5015563130" description="DUF3833 domain-containing protein" evidence="1">
    <location>
        <begin position="29"/>
        <end position="188"/>
    </location>
</feature>
<evidence type="ECO:0008006" key="4">
    <source>
        <dbReference type="Google" id="ProtNLM"/>
    </source>
</evidence>
<name>A0A2U2C8Q2_9RHOB</name>
<feature type="signal peptide" evidence="1">
    <location>
        <begin position="1"/>
        <end position="28"/>
    </location>
</feature>
<protein>
    <recommendedName>
        <fullName evidence="4">DUF3833 domain-containing protein</fullName>
    </recommendedName>
</protein>
<reference evidence="2 3" key="1">
    <citation type="submission" date="2018-05" db="EMBL/GenBank/DDBJ databases">
        <title>Pararhodobacter marina sp. nov., isolated from deep-sea water of the Indian Ocean.</title>
        <authorList>
            <person name="Lai Q.Sr."/>
            <person name="Liu X."/>
            <person name="Shao Z."/>
        </authorList>
    </citation>
    <scope>NUCLEOTIDE SEQUENCE [LARGE SCALE GENOMIC DNA]</scope>
    <source>
        <strain evidence="2 3">CIC4N-9</strain>
    </source>
</reference>